<dbReference type="RefSeq" id="WP_380071463.1">
    <property type="nucleotide sequence ID" value="NZ_JBHRTO010000001.1"/>
</dbReference>
<evidence type="ECO:0000313" key="1">
    <source>
        <dbReference type="EMBL" id="MFC3179839.1"/>
    </source>
</evidence>
<sequence>MEPQACDIAFATMVGDEPVFLPIWINYYARIVPKAQLFILVDGLHRVIPPEAEGCQVIRLPSVTPGPGWDVARWRMISLFTNALLQRFGVVVFNDVDEILLADPAQGGNLLGHIGQAREAGVLSPFAIEMLHRIDLEPDPLDPAHPILAQRRFGRINASYCKPCITARPINWSIGGHYADYPTLNLDPALFLFHLRFVDHDMLRGRQASRQAMMQPGAAKGAEVAGAGWLKGAQDMTDFLQSFVDAGPPLENDFSFGWQRRRIIDSWHHDAEAGIWRHDRLHNRKTYRLPDRMADQF</sequence>
<name>A0ABV7ITI7_9RHOB</name>
<evidence type="ECO:0000313" key="2">
    <source>
        <dbReference type="Proteomes" id="UP001595547"/>
    </source>
</evidence>
<keyword evidence="2" id="KW-1185">Reference proteome</keyword>
<evidence type="ECO:0008006" key="3">
    <source>
        <dbReference type="Google" id="ProtNLM"/>
    </source>
</evidence>
<protein>
    <recommendedName>
        <fullName evidence="3">Glycosyl transferase family 2</fullName>
    </recommendedName>
</protein>
<organism evidence="1 2">
    <name type="scientific">Cypionkella sinensis</name>
    <dbReference type="NCBI Taxonomy" id="1756043"/>
    <lineage>
        <taxon>Bacteria</taxon>
        <taxon>Pseudomonadati</taxon>
        <taxon>Pseudomonadota</taxon>
        <taxon>Alphaproteobacteria</taxon>
        <taxon>Rhodobacterales</taxon>
        <taxon>Paracoccaceae</taxon>
        <taxon>Cypionkella</taxon>
    </lineage>
</organism>
<proteinExistence type="predicted"/>
<dbReference type="Proteomes" id="UP001595547">
    <property type="component" value="Unassembled WGS sequence"/>
</dbReference>
<dbReference type="EMBL" id="JBHRTO010000001">
    <property type="protein sequence ID" value="MFC3179839.1"/>
    <property type="molecule type" value="Genomic_DNA"/>
</dbReference>
<accession>A0ABV7ITI7</accession>
<gene>
    <name evidence="1" type="ORF">ACFOGH_02455</name>
</gene>
<comment type="caution">
    <text evidence="1">The sequence shown here is derived from an EMBL/GenBank/DDBJ whole genome shotgun (WGS) entry which is preliminary data.</text>
</comment>
<reference evidence="2" key="1">
    <citation type="journal article" date="2019" name="Int. J. Syst. Evol. Microbiol.">
        <title>The Global Catalogue of Microorganisms (GCM) 10K type strain sequencing project: providing services to taxonomists for standard genome sequencing and annotation.</title>
        <authorList>
            <consortium name="The Broad Institute Genomics Platform"/>
            <consortium name="The Broad Institute Genome Sequencing Center for Infectious Disease"/>
            <person name="Wu L."/>
            <person name="Ma J."/>
        </authorList>
    </citation>
    <scope>NUCLEOTIDE SEQUENCE [LARGE SCALE GENOMIC DNA]</scope>
    <source>
        <strain evidence="2">KCTC 52039</strain>
    </source>
</reference>